<reference evidence="6" key="1">
    <citation type="submission" date="2017-09" db="EMBL/GenBank/DDBJ databases">
        <title>Metaegenomics of thermophilic ammonia-oxidizing enrichment culture.</title>
        <authorList>
            <person name="Kato S."/>
            <person name="Suzuki K."/>
        </authorList>
    </citation>
    <scope>NUCLEOTIDE SEQUENCE [LARGE SCALE GENOMIC DNA]</scope>
</reference>
<dbReference type="SUPFAM" id="SSF49764">
    <property type="entry name" value="HSP20-like chaperones"/>
    <property type="match status" value="1"/>
</dbReference>
<gene>
    <name evidence="5" type="primary">hspA_1</name>
    <name evidence="5" type="ORF">HRbin17_02412</name>
</gene>
<dbReference type="InterPro" id="IPR008978">
    <property type="entry name" value="HSP20-like_chaperone"/>
</dbReference>
<dbReference type="EMBL" id="BEHT01000041">
    <property type="protein sequence ID" value="GBC99880.1"/>
    <property type="molecule type" value="Genomic_DNA"/>
</dbReference>
<evidence type="ECO:0000313" key="5">
    <source>
        <dbReference type="EMBL" id="GBC99880.1"/>
    </source>
</evidence>
<feature type="domain" description="SHSP" evidence="3">
    <location>
        <begin position="41"/>
        <end position="153"/>
    </location>
</feature>
<sequence>MAKLARWQPFATDLDRWFDEVDRAFDRMLARFFRDLRWDWDRGRQWLPPMEVAETADAYIVRLEVPGVRPEDIEVTLQDGVLTVRGKRERHDEQKGETYHLVERAYGEFVRSLELPGTVKEDAIEATYKDGILELRLPKSEESKPRRIAVKAA</sequence>
<dbReference type="AlphaFoldDB" id="A0A2H5XFB7"/>
<dbReference type="InterPro" id="IPR002068">
    <property type="entry name" value="A-crystallin/Hsp20_dom"/>
</dbReference>
<proteinExistence type="inferred from homology"/>
<dbReference type="Proteomes" id="UP000236173">
    <property type="component" value="Unassembled WGS sequence"/>
</dbReference>
<protein>
    <submittedName>
        <fullName evidence="5">Spore protein SP21</fullName>
    </submittedName>
</protein>
<comment type="caution">
    <text evidence="5">The sequence shown here is derived from an EMBL/GenBank/DDBJ whole genome shotgun (WGS) entry which is preliminary data.</text>
</comment>
<dbReference type="PANTHER" id="PTHR11527">
    <property type="entry name" value="HEAT-SHOCK PROTEIN 20 FAMILY MEMBER"/>
    <property type="match status" value="1"/>
</dbReference>
<name>A0A2H5XFB7_9BACT</name>
<comment type="similarity">
    <text evidence="1 2">Belongs to the small heat shock protein (HSP20) family.</text>
</comment>
<evidence type="ECO:0000256" key="2">
    <source>
        <dbReference type="RuleBase" id="RU003616"/>
    </source>
</evidence>
<feature type="domain" description="CS" evidence="4">
    <location>
        <begin position="45"/>
        <end position="148"/>
    </location>
</feature>
<dbReference type="CDD" id="cd06464">
    <property type="entry name" value="ACD_sHsps-like"/>
    <property type="match status" value="1"/>
</dbReference>
<dbReference type="PROSITE" id="PS51203">
    <property type="entry name" value="CS"/>
    <property type="match status" value="1"/>
</dbReference>
<dbReference type="PROSITE" id="PS01031">
    <property type="entry name" value="SHSP"/>
    <property type="match status" value="1"/>
</dbReference>
<dbReference type="InterPro" id="IPR031107">
    <property type="entry name" value="Small_HSP"/>
</dbReference>
<dbReference type="Pfam" id="PF00011">
    <property type="entry name" value="HSP20"/>
    <property type="match status" value="1"/>
</dbReference>
<organism evidence="5 6">
    <name type="scientific">Candidatus Fervidibacter japonicus</name>
    <dbReference type="NCBI Taxonomy" id="2035412"/>
    <lineage>
        <taxon>Bacteria</taxon>
        <taxon>Candidatus Fervidibacterota</taxon>
        <taxon>Candidatus Fervidibacter</taxon>
    </lineage>
</organism>
<accession>A0A2H5XFB7</accession>
<evidence type="ECO:0000313" key="6">
    <source>
        <dbReference type="Proteomes" id="UP000236173"/>
    </source>
</evidence>
<dbReference type="Gene3D" id="2.60.40.790">
    <property type="match status" value="1"/>
</dbReference>
<evidence type="ECO:0000256" key="1">
    <source>
        <dbReference type="PROSITE-ProRule" id="PRU00285"/>
    </source>
</evidence>
<evidence type="ECO:0000259" key="3">
    <source>
        <dbReference type="PROSITE" id="PS01031"/>
    </source>
</evidence>
<evidence type="ECO:0000259" key="4">
    <source>
        <dbReference type="PROSITE" id="PS51203"/>
    </source>
</evidence>
<dbReference type="InterPro" id="IPR007052">
    <property type="entry name" value="CS_dom"/>
</dbReference>